<reference evidence="2 3" key="1">
    <citation type="submission" date="2021-01" db="EMBL/GenBank/DDBJ databases">
        <title>Genomic Encyclopedia of Type Strains, Phase IV (KMG-IV): sequencing the most valuable type-strain genomes for metagenomic binning, comparative biology and taxonomic classification.</title>
        <authorList>
            <person name="Goeker M."/>
        </authorList>
    </citation>
    <scope>NUCLEOTIDE SEQUENCE [LARGE SCALE GENOMIC DNA]</scope>
    <source>
        <strain evidence="2 3">DSM 25879</strain>
    </source>
</reference>
<feature type="transmembrane region" description="Helical" evidence="1">
    <location>
        <begin position="12"/>
        <end position="30"/>
    </location>
</feature>
<sequence length="132" mass="15170">MLEKEEHSIFDQPVIAFGLPILIMLFGVFLLVEAHSSGKLKYIPVVFILLGFSEIIRAIMRRHYRPTKKKRAEINQKSGHVAYILMATSVVFSVLLLIMEKISVEMVLYVQLSMAIVVYPLLKLILLVRHFD</sequence>
<dbReference type="RefSeq" id="WP_204419435.1">
    <property type="nucleotide sequence ID" value="NZ_JAFBED010000014.1"/>
</dbReference>
<gene>
    <name evidence="2" type="ORF">JOC95_004025</name>
</gene>
<keyword evidence="1" id="KW-1133">Transmembrane helix</keyword>
<keyword evidence="3" id="KW-1185">Reference proteome</keyword>
<dbReference type="EMBL" id="JAFBED010000014">
    <property type="protein sequence ID" value="MBM7622114.1"/>
    <property type="molecule type" value="Genomic_DNA"/>
</dbReference>
<name>A0ABS2P5F3_9BACI</name>
<feature type="transmembrane region" description="Helical" evidence="1">
    <location>
        <begin position="42"/>
        <end position="60"/>
    </location>
</feature>
<evidence type="ECO:0000313" key="3">
    <source>
        <dbReference type="Proteomes" id="UP000737402"/>
    </source>
</evidence>
<dbReference type="Proteomes" id="UP000737402">
    <property type="component" value="Unassembled WGS sequence"/>
</dbReference>
<proteinExistence type="predicted"/>
<accession>A0ABS2P5F3</accession>
<protein>
    <submittedName>
        <fullName evidence="2">Uncharacterized protein</fullName>
    </submittedName>
</protein>
<evidence type="ECO:0000313" key="2">
    <source>
        <dbReference type="EMBL" id="MBM7622114.1"/>
    </source>
</evidence>
<keyword evidence="1" id="KW-0472">Membrane</keyword>
<comment type="caution">
    <text evidence="2">The sequence shown here is derived from an EMBL/GenBank/DDBJ whole genome shotgun (WGS) entry which is preliminary data.</text>
</comment>
<feature type="transmembrane region" description="Helical" evidence="1">
    <location>
        <begin position="81"/>
        <end position="100"/>
    </location>
</feature>
<organism evidence="2 3">
    <name type="scientific">Sutcliffiella tianshenii</name>
    <dbReference type="NCBI Taxonomy" id="1463404"/>
    <lineage>
        <taxon>Bacteria</taxon>
        <taxon>Bacillati</taxon>
        <taxon>Bacillota</taxon>
        <taxon>Bacilli</taxon>
        <taxon>Bacillales</taxon>
        <taxon>Bacillaceae</taxon>
        <taxon>Sutcliffiella</taxon>
    </lineage>
</organism>
<keyword evidence="1" id="KW-0812">Transmembrane</keyword>
<feature type="transmembrane region" description="Helical" evidence="1">
    <location>
        <begin position="106"/>
        <end position="128"/>
    </location>
</feature>
<evidence type="ECO:0000256" key="1">
    <source>
        <dbReference type="SAM" id="Phobius"/>
    </source>
</evidence>